<gene>
    <name evidence="1" type="ORF">NCWK1_5431</name>
</gene>
<dbReference type="Proteomes" id="UP000236527">
    <property type="component" value="Unassembled WGS sequence"/>
</dbReference>
<accession>A0A2H6LQY8</accession>
<evidence type="ECO:0000313" key="2">
    <source>
        <dbReference type="Proteomes" id="UP000236527"/>
    </source>
</evidence>
<protein>
    <submittedName>
        <fullName evidence="1">Uncharacterized protein</fullName>
    </submittedName>
</protein>
<reference evidence="2" key="1">
    <citation type="journal article" date="2018" name="Genome Announc.">
        <title>Draft Genome Sequence of the Nitrogen-Fixing and Hormogonia-Inducing Cyanobacterium Nostoc cycadae Strain WK-1, Isolated from the Coralloid Roots of Cycas revoluta.</title>
        <authorList>
            <person name="Kanesaki Y."/>
            <person name="Hirose M."/>
            <person name="Hirose Y."/>
            <person name="Fujisawa T."/>
            <person name="Nakamura Y."/>
            <person name="Watanabe S."/>
            <person name="Matsunaga S."/>
            <person name="Uchida H."/>
            <person name="Murakami A."/>
        </authorList>
    </citation>
    <scope>NUCLEOTIDE SEQUENCE [LARGE SCALE GENOMIC DNA]</scope>
    <source>
        <strain evidence="2">WK-1</strain>
    </source>
</reference>
<comment type="caution">
    <text evidence="1">The sequence shown here is derived from an EMBL/GenBank/DDBJ whole genome shotgun (WGS) entry which is preliminary data.</text>
</comment>
<keyword evidence="2" id="KW-1185">Reference proteome</keyword>
<dbReference type="EMBL" id="BDGE01000114">
    <property type="protein sequence ID" value="GBE95643.1"/>
    <property type="molecule type" value="Genomic_DNA"/>
</dbReference>
<name>A0A2H6LQY8_9NOSO</name>
<organism evidence="1 2">
    <name type="scientific">Nostoc cycadae WK-1</name>
    <dbReference type="NCBI Taxonomy" id="1861711"/>
    <lineage>
        <taxon>Bacteria</taxon>
        <taxon>Bacillati</taxon>
        <taxon>Cyanobacteriota</taxon>
        <taxon>Cyanophyceae</taxon>
        <taxon>Nostocales</taxon>
        <taxon>Nostocaceae</taxon>
        <taxon>Nostoc</taxon>
    </lineage>
</organism>
<sequence length="251" mass="28913">MDTAKPGLAKITGGLYKICDSEGRSIAKFTPPPILETLDWQSLKPTQKRLLEEFEKHWQIIAHWLVYFRAFGVDIKQTPFTLPEFQDKRPLAELYNSQLELCAAVWEVIEIRHHYQTPYHWWESCIVELQQAQARSILDSGGSERNTPLKGEVENGLRGFLRVLKEGEIPFNNSASNQHLYRLYTSAIGIKKDSAKVKKAWKVHLDSLNGWIRTVKGNSDLKAIVHLGWRLYYQDQKRLIPIVATSIKNDS</sequence>
<evidence type="ECO:0000313" key="1">
    <source>
        <dbReference type="EMBL" id="GBE95643.1"/>
    </source>
</evidence>
<dbReference type="AlphaFoldDB" id="A0A2H6LQY8"/>
<proteinExistence type="predicted"/>